<dbReference type="AlphaFoldDB" id="T2MEZ8"/>
<dbReference type="InterPro" id="IPR034907">
    <property type="entry name" value="NDK-like_dom"/>
</dbReference>
<organism evidence="15">
    <name type="scientific">Hydra vulgaris</name>
    <name type="common">Hydra</name>
    <name type="synonym">Hydra attenuata</name>
    <dbReference type="NCBI Taxonomy" id="6087"/>
    <lineage>
        <taxon>Eukaryota</taxon>
        <taxon>Metazoa</taxon>
        <taxon>Cnidaria</taxon>
        <taxon>Hydrozoa</taxon>
        <taxon>Hydroidolina</taxon>
        <taxon>Anthoathecata</taxon>
        <taxon>Aplanulata</taxon>
        <taxon>Hydridae</taxon>
        <taxon>Hydra</taxon>
    </lineage>
</organism>
<feature type="domain" description="Nucleoside diphosphate kinase-like" evidence="14">
    <location>
        <begin position="10"/>
        <end position="148"/>
    </location>
</feature>
<evidence type="ECO:0000256" key="6">
    <source>
        <dbReference type="ARBA" id="ARBA00022801"/>
    </source>
</evidence>
<dbReference type="FunFam" id="3.30.70.141:FF:000010">
    <property type="entry name" value="Nucleoside diphosphate kinase 7"/>
    <property type="match status" value="1"/>
</dbReference>
<dbReference type="GO" id="GO:0016787">
    <property type="term" value="F:hydrolase activity"/>
    <property type="evidence" value="ECO:0007669"/>
    <property type="project" value="UniProtKB-KW"/>
</dbReference>
<feature type="binding site" evidence="12">
    <location>
        <position position="18"/>
    </location>
    <ligand>
        <name>ATP</name>
        <dbReference type="ChEBI" id="CHEBI:30616"/>
    </ligand>
</feature>
<dbReference type="GO" id="GO:0003341">
    <property type="term" value="P:cilium movement"/>
    <property type="evidence" value="ECO:0007669"/>
    <property type="project" value="TreeGrafter"/>
</dbReference>
<dbReference type="GO" id="GO:0046872">
    <property type="term" value="F:metal ion binding"/>
    <property type="evidence" value="ECO:0007669"/>
    <property type="project" value="UniProtKB-KW"/>
</dbReference>
<evidence type="ECO:0000256" key="2">
    <source>
        <dbReference type="ARBA" id="ARBA00008142"/>
    </source>
</evidence>
<dbReference type="SUPFAM" id="SSF54919">
    <property type="entry name" value="Nucleoside diphosphate kinase, NDK"/>
    <property type="match status" value="1"/>
</dbReference>
<dbReference type="EMBL" id="HAAD01004437">
    <property type="protein sequence ID" value="CDG70669.1"/>
    <property type="molecule type" value="mRNA"/>
</dbReference>
<evidence type="ECO:0000256" key="10">
    <source>
        <dbReference type="ARBA" id="ARBA00072632"/>
    </source>
</evidence>
<dbReference type="Pfam" id="PF05186">
    <property type="entry name" value="Dpy-30"/>
    <property type="match status" value="1"/>
</dbReference>
<evidence type="ECO:0000256" key="5">
    <source>
        <dbReference type="ARBA" id="ARBA00022723"/>
    </source>
</evidence>
<dbReference type="GO" id="GO:0004550">
    <property type="term" value="F:nucleoside diphosphate kinase activity"/>
    <property type="evidence" value="ECO:0007669"/>
    <property type="project" value="InterPro"/>
</dbReference>
<accession>T2MEZ8</accession>
<feature type="binding site" evidence="12">
    <location>
        <position position="92"/>
    </location>
    <ligand>
        <name>ATP</name>
        <dbReference type="ChEBI" id="CHEBI:30616"/>
    </ligand>
</feature>
<feature type="binding site" evidence="12">
    <location>
        <position position="64"/>
    </location>
    <ligand>
        <name>ATP</name>
        <dbReference type="ChEBI" id="CHEBI:30616"/>
    </ligand>
</feature>
<keyword evidence="3" id="KW-0217">Developmental protein</keyword>
<dbReference type="GO" id="GO:0006241">
    <property type="term" value="P:CTP biosynthetic process"/>
    <property type="evidence" value="ECO:0007669"/>
    <property type="project" value="InterPro"/>
</dbReference>
<gene>
    <name evidence="15" type="primary">NME5</name>
</gene>
<dbReference type="PROSITE" id="PS00469">
    <property type="entry name" value="NDPK"/>
    <property type="match status" value="1"/>
</dbReference>
<protein>
    <recommendedName>
        <fullName evidence="10">Nucleoside diphosphate kinase homolog 5</fullName>
    </recommendedName>
    <alternativeName>
        <fullName evidence="11">3'-5' exonuclease NME5</fullName>
    </alternativeName>
</protein>
<dbReference type="InterPro" id="IPR007858">
    <property type="entry name" value="Dpy-30_motif"/>
</dbReference>
<evidence type="ECO:0000256" key="13">
    <source>
        <dbReference type="RuleBase" id="RU004011"/>
    </source>
</evidence>
<sequence length="212" mass="24145">MNENTTFINIEQTLALIKPDAIDHAEEIEDIILSNGFLVLQKRRVQLTPEQSSDFYAEHSGKIFFPSLVAFMSSGESIAYLLARNKAIEHWRKIIGPTNSAKARDEAPTSIRALYGTDNYKNAVHGSDSLKSAFREIQFFFSNGIIEPILSNDDAKDYLRKYVNPTLLKGLIQLCKRKPIEPIIWLSDWLANNNPYRPRIVEPENPIVQEPI</sequence>
<evidence type="ECO:0000256" key="3">
    <source>
        <dbReference type="ARBA" id="ARBA00022473"/>
    </source>
</evidence>
<dbReference type="PANTHER" id="PTHR46161:SF1">
    <property type="entry name" value="NUCLEOSIDE DIPHOSPHATE KINASE HOMOLOG 5"/>
    <property type="match status" value="1"/>
</dbReference>
<dbReference type="KEGG" id="hmg:105843044"/>
<feature type="binding site" evidence="12">
    <location>
        <position position="112"/>
    </location>
    <ligand>
        <name>ATP</name>
        <dbReference type="ChEBI" id="CHEBI:30616"/>
    </ligand>
</feature>
<dbReference type="Gene3D" id="1.20.890.10">
    <property type="entry name" value="cAMP-dependent protein kinase regulatory subunit, dimerization-anchoring domain"/>
    <property type="match status" value="1"/>
</dbReference>
<dbReference type="CDD" id="cd22970">
    <property type="entry name" value="DD_NDKH5-like"/>
    <property type="match status" value="1"/>
</dbReference>
<dbReference type="GO" id="GO:0006183">
    <property type="term" value="P:GTP biosynthetic process"/>
    <property type="evidence" value="ECO:0007669"/>
    <property type="project" value="InterPro"/>
</dbReference>
<dbReference type="FunFam" id="1.20.890.10:FF:000008">
    <property type="entry name" value="Nucleoside diphosphate kinase homolog 5"/>
    <property type="match status" value="1"/>
</dbReference>
<dbReference type="PRINTS" id="PR01243">
    <property type="entry name" value="NUCDPKINASE"/>
</dbReference>
<dbReference type="OMA" id="HNAISYW"/>
<dbReference type="GO" id="GO:0005929">
    <property type="term" value="C:cilium"/>
    <property type="evidence" value="ECO:0007669"/>
    <property type="project" value="UniProtKB-SubCell"/>
</dbReference>
<keyword evidence="15" id="KW-0418">Kinase</keyword>
<evidence type="ECO:0000259" key="14">
    <source>
        <dbReference type="SMART" id="SM00562"/>
    </source>
</evidence>
<evidence type="ECO:0000256" key="8">
    <source>
        <dbReference type="ARBA" id="ARBA00023080"/>
    </source>
</evidence>
<keyword evidence="4" id="KW-0963">Cytoplasm</keyword>
<dbReference type="Pfam" id="PF00334">
    <property type="entry name" value="NDK"/>
    <property type="match status" value="1"/>
</dbReference>
<name>T2MEZ8_HYDVU</name>
<dbReference type="Gene3D" id="3.30.70.141">
    <property type="entry name" value="Nucleoside diphosphate kinase-like domain"/>
    <property type="match status" value="1"/>
</dbReference>
<comment type="subcellular location">
    <subcellularLocation>
        <location evidence="1">Cell projection</location>
        <location evidence="1">Cilium</location>
    </subcellularLocation>
</comment>
<evidence type="ECO:0000256" key="11">
    <source>
        <dbReference type="ARBA" id="ARBA00080200"/>
    </source>
</evidence>
<evidence type="ECO:0000313" key="15">
    <source>
        <dbReference type="EMBL" id="CDG70669.1"/>
    </source>
</evidence>
<dbReference type="InterPro" id="IPR036850">
    <property type="entry name" value="NDK-like_dom_sf"/>
</dbReference>
<dbReference type="SMART" id="SM00562">
    <property type="entry name" value="NDK"/>
    <property type="match status" value="1"/>
</dbReference>
<keyword evidence="15" id="KW-0808">Transferase</keyword>
<proteinExistence type="evidence at transcript level"/>
<dbReference type="GO" id="GO:0006228">
    <property type="term" value="P:UTP biosynthetic process"/>
    <property type="evidence" value="ECO:0007669"/>
    <property type="project" value="InterPro"/>
</dbReference>
<dbReference type="PROSITE" id="PS51374">
    <property type="entry name" value="NDPK_LIKE"/>
    <property type="match status" value="1"/>
</dbReference>
<feature type="active site" description="Pros-phosphohistidine intermediate" evidence="12">
    <location>
        <position position="125"/>
    </location>
</feature>
<evidence type="ECO:0000256" key="1">
    <source>
        <dbReference type="ARBA" id="ARBA00004138"/>
    </source>
</evidence>
<dbReference type="OrthoDB" id="1729737at2759"/>
<keyword evidence="9" id="KW-0966">Cell projection</keyword>
<dbReference type="InterPro" id="IPR023005">
    <property type="entry name" value="Nucleoside_diP_kinase_AS"/>
</dbReference>
<dbReference type="GO" id="GO:1902176">
    <property type="term" value="P:negative regulation of oxidative stress-induced intrinsic apoptotic signaling pathway"/>
    <property type="evidence" value="ECO:0007669"/>
    <property type="project" value="TreeGrafter"/>
</dbReference>
<keyword evidence="7" id="KW-0460">Magnesium</keyword>
<dbReference type="InterPro" id="IPR001564">
    <property type="entry name" value="Nucleoside_diP_kinase"/>
</dbReference>
<evidence type="ECO:0000256" key="7">
    <source>
        <dbReference type="ARBA" id="ARBA00022842"/>
    </source>
</evidence>
<feature type="binding site" evidence="12">
    <location>
        <position position="98"/>
    </location>
    <ligand>
        <name>ATP</name>
        <dbReference type="ChEBI" id="CHEBI:30616"/>
    </ligand>
</feature>
<evidence type="ECO:0000256" key="4">
    <source>
        <dbReference type="ARBA" id="ARBA00022490"/>
    </source>
</evidence>
<comment type="similarity">
    <text evidence="2 12 13">Belongs to the NDK family.</text>
</comment>
<dbReference type="PANTHER" id="PTHR46161">
    <property type="entry name" value="NUCLEOSIDE DIPHOSPHATE KINASE"/>
    <property type="match status" value="1"/>
</dbReference>
<feature type="binding site" evidence="12">
    <location>
        <position position="122"/>
    </location>
    <ligand>
        <name>ATP</name>
        <dbReference type="ChEBI" id="CHEBI:30616"/>
    </ligand>
</feature>
<evidence type="ECO:0000256" key="12">
    <source>
        <dbReference type="PROSITE-ProRule" id="PRU00706"/>
    </source>
</evidence>
<keyword evidence="6" id="KW-0378">Hydrolase</keyword>
<evidence type="ECO:0000256" key="9">
    <source>
        <dbReference type="ARBA" id="ARBA00023273"/>
    </source>
</evidence>
<keyword evidence="8" id="KW-0546">Nucleotide metabolism</keyword>
<keyword evidence="5" id="KW-0479">Metal-binding</keyword>
<reference evidence="15" key="1">
    <citation type="journal article" date="2013" name="Genome Biol. Evol.">
        <title>Punctuated emergences of genetic and phenotypic innovations in eumetazoan, bilaterian, euteleostome, and hominidae ancestors.</title>
        <authorList>
            <person name="Wenger Y."/>
            <person name="Galliot B."/>
        </authorList>
    </citation>
    <scope>NUCLEOTIDE SEQUENCE</scope>
    <source>
        <tissue evidence="15">Whole animals</tissue>
    </source>
</reference>